<reference evidence="2 3" key="1">
    <citation type="journal article" date="2016" name="Nat. Commun.">
        <title>Thousands of microbial genomes shed light on interconnected biogeochemical processes in an aquifer system.</title>
        <authorList>
            <person name="Anantharaman K."/>
            <person name="Brown C.T."/>
            <person name="Hug L.A."/>
            <person name="Sharon I."/>
            <person name="Castelle C.J."/>
            <person name="Probst A.J."/>
            <person name="Thomas B.C."/>
            <person name="Singh A."/>
            <person name="Wilkins M.J."/>
            <person name="Karaoz U."/>
            <person name="Brodie E.L."/>
            <person name="Williams K.H."/>
            <person name="Hubbard S.S."/>
            <person name="Banfield J.F."/>
        </authorList>
    </citation>
    <scope>NUCLEOTIDE SEQUENCE [LARGE SCALE GENOMIC DNA]</scope>
</reference>
<feature type="compositionally biased region" description="Basic and acidic residues" evidence="1">
    <location>
        <begin position="38"/>
        <end position="54"/>
    </location>
</feature>
<gene>
    <name evidence="2" type="ORF">A2112_00870</name>
</gene>
<proteinExistence type="predicted"/>
<protein>
    <submittedName>
        <fullName evidence="2">Uncharacterized protein</fullName>
    </submittedName>
</protein>
<dbReference type="EMBL" id="MGFK01000010">
    <property type="protein sequence ID" value="OGM04565.1"/>
    <property type="molecule type" value="Genomic_DNA"/>
</dbReference>
<name>A0A1F7WR40_9BACT</name>
<accession>A0A1F7WR40</accession>
<evidence type="ECO:0000256" key="1">
    <source>
        <dbReference type="SAM" id="MobiDB-lite"/>
    </source>
</evidence>
<comment type="caution">
    <text evidence="2">The sequence shown here is derived from an EMBL/GenBank/DDBJ whole genome shotgun (WGS) entry which is preliminary data.</text>
</comment>
<evidence type="ECO:0000313" key="3">
    <source>
        <dbReference type="Proteomes" id="UP000177091"/>
    </source>
</evidence>
<dbReference type="Proteomes" id="UP000177091">
    <property type="component" value="Unassembled WGS sequence"/>
</dbReference>
<dbReference type="AlphaFoldDB" id="A0A1F7WR40"/>
<feature type="region of interest" description="Disordered" evidence="1">
    <location>
        <begin position="28"/>
        <end position="84"/>
    </location>
</feature>
<sequence>MSEKPESGEKRPPTAEEVMKWQSQDLARRRRQTRHGTVFHEHLDLAQTEAEDRARKRAHPTSGSTTTLPVRTGFQGQRPPKPGE</sequence>
<organism evidence="2 3">
    <name type="scientific">Candidatus Woesebacteria bacterium GWA1_42_12</name>
    <dbReference type="NCBI Taxonomy" id="1802472"/>
    <lineage>
        <taxon>Bacteria</taxon>
        <taxon>Candidatus Woeseibacteriota</taxon>
    </lineage>
</organism>
<evidence type="ECO:0000313" key="2">
    <source>
        <dbReference type="EMBL" id="OGM04565.1"/>
    </source>
</evidence>